<dbReference type="SUPFAM" id="SSF57625">
    <property type="entry name" value="Invertebrate chitin-binding proteins"/>
    <property type="match status" value="1"/>
</dbReference>
<dbReference type="OrthoDB" id="6767875at2759"/>
<dbReference type="PROSITE" id="PS50940">
    <property type="entry name" value="CHIT_BIND_II"/>
    <property type="match status" value="1"/>
</dbReference>
<dbReference type="SMART" id="SM00494">
    <property type="entry name" value="ChtBD2"/>
    <property type="match status" value="1"/>
</dbReference>
<evidence type="ECO:0000259" key="1">
    <source>
        <dbReference type="PROSITE" id="PS50940"/>
    </source>
</evidence>
<dbReference type="InterPro" id="IPR036508">
    <property type="entry name" value="Chitin-bd_dom_sf"/>
</dbReference>
<organism evidence="2 3">
    <name type="scientific">Acanthoscelides obtectus</name>
    <name type="common">Bean weevil</name>
    <name type="synonym">Bruchus obtectus</name>
    <dbReference type="NCBI Taxonomy" id="200917"/>
    <lineage>
        <taxon>Eukaryota</taxon>
        <taxon>Metazoa</taxon>
        <taxon>Ecdysozoa</taxon>
        <taxon>Arthropoda</taxon>
        <taxon>Hexapoda</taxon>
        <taxon>Insecta</taxon>
        <taxon>Pterygota</taxon>
        <taxon>Neoptera</taxon>
        <taxon>Endopterygota</taxon>
        <taxon>Coleoptera</taxon>
        <taxon>Polyphaga</taxon>
        <taxon>Cucujiformia</taxon>
        <taxon>Chrysomeloidea</taxon>
        <taxon>Chrysomelidae</taxon>
        <taxon>Bruchinae</taxon>
        <taxon>Bruchini</taxon>
        <taxon>Acanthoscelides</taxon>
    </lineage>
</organism>
<dbReference type="GO" id="GO:0005576">
    <property type="term" value="C:extracellular region"/>
    <property type="evidence" value="ECO:0007669"/>
    <property type="project" value="InterPro"/>
</dbReference>
<evidence type="ECO:0000313" key="3">
    <source>
        <dbReference type="Proteomes" id="UP001152888"/>
    </source>
</evidence>
<protein>
    <recommendedName>
        <fullName evidence="1">Chitin-binding type-2 domain-containing protein</fullName>
    </recommendedName>
</protein>
<sequence>MRFLIYKSRPVDSLFFVVKKVLIHANGVIECLDQGSFPHPISCKKFISCAKMEDGQLLGWEYTCPKELSFDPIGGMCNWSADVGCNE</sequence>
<accession>A0A9P0LVP6</accession>
<dbReference type="Proteomes" id="UP001152888">
    <property type="component" value="Unassembled WGS sequence"/>
</dbReference>
<name>A0A9P0LVP6_ACAOB</name>
<proteinExistence type="predicted"/>
<gene>
    <name evidence="2" type="ORF">ACAOBT_LOCUS26879</name>
</gene>
<comment type="caution">
    <text evidence="2">The sequence shown here is derived from an EMBL/GenBank/DDBJ whole genome shotgun (WGS) entry which is preliminary data.</text>
</comment>
<dbReference type="EMBL" id="CAKOFQ010007500">
    <property type="protein sequence ID" value="CAH2002614.1"/>
    <property type="molecule type" value="Genomic_DNA"/>
</dbReference>
<evidence type="ECO:0000313" key="2">
    <source>
        <dbReference type="EMBL" id="CAH2002614.1"/>
    </source>
</evidence>
<dbReference type="AlphaFoldDB" id="A0A9P0LVP6"/>
<reference evidence="2" key="1">
    <citation type="submission" date="2022-03" db="EMBL/GenBank/DDBJ databases">
        <authorList>
            <person name="Sayadi A."/>
        </authorList>
    </citation>
    <scope>NUCLEOTIDE SEQUENCE</scope>
</reference>
<dbReference type="GO" id="GO:0008061">
    <property type="term" value="F:chitin binding"/>
    <property type="evidence" value="ECO:0007669"/>
    <property type="project" value="InterPro"/>
</dbReference>
<keyword evidence="3" id="KW-1185">Reference proteome</keyword>
<dbReference type="Pfam" id="PF01607">
    <property type="entry name" value="CBM_14"/>
    <property type="match status" value="1"/>
</dbReference>
<feature type="domain" description="Chitin-binding type-2" evidence="1">
    <location>
        <begin position="28"/>
        <end position="87"/>
    </location>
</feature>
<dbReference type="Gene3D" id="2.170.140.10">
    <property type="entry name" value="Chitin binding domain"/>
    <property type="match status" value="1"/>
</dbReference>
<dbReference type="InterPro" id="IPR002557">
    <property type="entry name" value="Chitin-bd_dom"/>
</dbReference>